<dbReference type="InterPro" id="IPR036465">
    <property type="entry name" value="vWFA_dom_sf"/>
</dbReference>
<accession>A0A0S3PR55</accession>
<evidence type="ECO:0000313" key="1">
    <source>
        <dbReference type="EMBL" id="BAT58364.1"/>
    </source>
</evidence>
<evidence type="ECO:0000313" key="2">
    <source>
        <dbReference type="Proteomes" id="UP000236884"/>
    </source>
</evidence>
<dbReference type="CDD" id="cd00198">
    <property type="entry name" value="vWFA"/>
    <property type="match status" value="1"/>
</dbReference>
<dbReference type="Gene3D" id="3.40.50.410">
    <property type="entry name" value="von Willebrand factor, type A domain"/>
    <property type="match status" value="1"/>
</dbReference>
<organism evidence="1 2">
    <name type="scientific">Variibacter gotjawalensis</name>
    <dbReference type="NCBI Taxonomy" id="1333996"/>
    <lineage>
        <taxon>Bacteria</taxon>
        <taxon>Pseudomonadati</taxon>
        <taxon>Pseudomonadota</taxon>
        <taxon>Alphaproteobacteria</taxon>
        <taxon>Hyphomicrobiales</taxon>
        <taxon>Nitrobacteraceae</taxon>
        <taxon>Variibacter</taxon>
    </lineage>
</organism>
<reference evidence="1 2" key="1">
    <citation type="submission" date="2015-08" db="EMBL/GenBank/DDBJ databases">
        <title>Investigation of the bacterial diversity of lava forest soil.</title>
        <authorList>
            <person name="Lee J.S."/>
        </authorList>
    </citation>
    <scope>NUCLEOTIDE SEQUENCE [LARGE SCALE GENOMIC DNA]</scope>
    <source>
        <strain evidence="1 2">GJW-30</strain>
    </source>
</reference>
<dbReference type="KEGG" id="vgo:GJW-30_1_00888"/>
<dbReference type="AlphaFoldDB" id="A0A0S3PR55"/>
<evidence type="ECO:0008006" key="3">
    <source>
        <dbReference type="Google" id="ProtNLM"/>
    </source>
</evidence>
<gene>
    <name evidence="1" type="ORF">GJW-30_1_00888</name>
</gene>
<dbReference type="SUPFAM" id="SSF53300">
    <property type="entry name" value="vWA-like"/>
    <property type="match status" value="1"/>
</dbReference>
<protein>
    <recommendedName>
        <fullName evidence="3">VWFA domain-containing protein</fullName>
    </recommendedName>
</protein>
<dbReference type="Proteomes" id="UP000236884">
    <property type="component" value="Chromosome"/>
</dbReference>
<keyword evidence="2" id="KW-1185">Reference proteome</keyword>
<name>A0A0S3PR55_9BRAD</name>
<proteinExistence type="predicted"/>
<dbReference type="InterPro" id="IPR010607">
    <property type="entry name" value="DUF1194"/>
</dbReference>
<dbReference type="EMBL" id="AP014946">
    <property type="protein sequence ID" value="BAT58364.1"/>
    <property type="molecule type" value="Genomic_DNA"/>
</dbReference>
<dbReference type="Pfam" id="PF06707">
    <property type="entry name" value="DUF1194"/>
    <property type="match status" value="1"/>
</dbReference>
<sequence>MHKRLFGSVAAVGMALGVALALASPSLRPFGIDLPGQKSPNATPVDVELVLAVDISYSMDPDELALQREGYQLALTSPDFLNALKNGMHGRIAVTYFEWAGSAEQRIVMPWRLLDGEASARAIAAEIGAAPMRRAFRTSISSALAYAAPLFENNGFAGLRKVIDVSGDGANNQGPLVTVIRDEVVQKGITINGLPIMLKRPNSATMDIAELDIYYEDCVIGGPGAFVVPLREREKFVEAIRTKLVLEIADHRDMPRPTLAQAREPRISCTIGERMWQERWGRGGLDAQ</sequence>